<dbReference type="InterPro" id="IPR036986">
    <property type="entry name" value="S4_RNA-bd_sf"/>
</dbReference>
<evidence type="ECO:0000313" key="6">
    <source>
        <dbReference type="EMBL" id="SDF08558.1"/>
    </source>
</evidence>
<dbReference type="Gene3D" id="3.10.290.10">
    <property type="entry name" value="RNA-binding S4 domain"/>
    <property type="match status" value="1"/>
</dbReference>
<name>A0A1G7I7I2_9BACT</name>
<dbReference type="PROSITE" id="PS50889">
    <property type="entry name" value="S4"/>
    <property type="match status" value="1"/>
</dbReference>
<dbReference type="EMBL" id="FNBX01000001">
    <property type="protein sequence ID" value="SDF08558.1"/>
    <property type="molecule type" value="Genomic_DNA"/>
</dbReference>
<feature type="domain" description="Pseudouridine synthase RsuA/RluA-like" evidence="5">
    <location>
        <begin position="154"/>
        <end position="307"/>
    </location>
</feature>
<dbReference type="GO" id="GO:0000455">
    <property type="term" value="P:enzyme-directed rRNA pseudouridine synthesis"/>
    <property type="evidence" value="ECO:0007669"/>
    <property type="project" value="TreeGrafter"/>
</dbReference>
<evidence type="ECO:0000313" key="7">
    <source>
        <dbReference type="Proteomes" id="UP000199355"/>
    </source>
</evidence>
<comment type="similarity">
    <text evidence="1">Belongs to the pseudouridine synthase RluA family.</text>
</comment>
<feature type="compositionally biased region" description="Low complexity" evidence="4">
    <location>
        <begin position="16"/>
        <end position="32"/>
    </location>
</feature>
<feature type="compositionally biased region" description="Low complexity" evidence="4">
    <location>
        <begin position="364"/>
        <end position="389"/>
    </location>
</feature>
<organism evidence="6 7">
    <name type="scientific">Desulfovibrio legallii</name>
    <dbReference type="NCBI Taxonomy" id="571438"/>
    <lineage>
        <taxon>Bacteria</taxon>
        <taxon>Pseudomonadati</taxon>
        <taxon>Thermodesulfobacteriota</taxon>
        <taxon>Desulfovibrionia</taxon>
        <taxon>Desulfovibrionales</taxon>
        <taxon>Desulfovibrionaceae</taxon>
        <taxon>Desulfovibrio</taxon>
    </lineage>
</organism>
<dbReference type="Proteomes" id="UP000199355">
    <property type="component" value="Unassembled WGS sequence"/>
</dbReference>
<feature type="region of interest" description="Disordered" evidence="4">
    <location>
        <begin position="1"/>
        <end position="32"/>
    </location>
</feature>
<dbReference type="InterPro" id="IPR006224">
    <property type="entry name" value="PsdUridine_synth_RluA-like_CS"/>
</dbReference>
<dbReference type="InterPro" id="IPR006145">
    <property type="entry name" value="PsdUridine_synth_RsuA/RluA"/>
</dbReference>
<keyword evidence="3" id="KW-0694">RNA-binding</keyword>
<evidence type="ECO:0000256" key="2">
    <source>
        <dbReference type="ARBA" id="ARBA00023235"/>
    </source>
</evidence>
<dbReference type="InterPro" id="IPR020103">
    <property type="entry name" value="PsdUridine_synth_cat_dom_sf"/>
</dbReference>
<dbReference type="STRING" id="571438.SAMN05192586_101178"/>
<dbReference type="AlphaFoldDB" id="A0A1G7I7I2"/>
<dbReference type="PANTHER" id="PTHR21600">
    <property type="entry name" value="MITOCHONDRIAL RNA PSEUDOURIDINE SYNTHASE"/>
    <property type="match status" value="1"/>
</dbReference>
<feature type="compositionally biased region" description="Pro residues" evidence="4">
    <location>
        <begin position="1"/>
        <end position="11"/>
    </location>
</feature>
<dbReference type="SUPFAM" id="SSF55120">
    <property type="entry name" value="Pseudouridine synthase"/>
    <property type="match status" value="1"/>
</dbReference>
<dbReference type="Pfam" id="PF00849">
    <property type="entry name" value="PseudoU_synth_2"/>
    <property type="match status" value="1"/>
</dbReference>
<evidence type="ECO:0000256" key="4">
    <source>
        <dbReference type="SAM" id="MobiDB-lite"/>
    </source>
</evidence>
<dbReference type="GO" id="GO:0160141">
    <property type="term" value="F:23S rRNA pseudouridine(955/2504/2580) synthase activity"/>
    <property type="evidence" value="ECO:0007669"/>
    <property type="project" value="UniProtKB-EC"/>
</dbReference>
<evidence type="ECO:0000259" key="5">
    <source>
        <dbReference type="Pfam" id="PF00849"/>
    </source>
</evidence>
<evidence type="ECO:0000256" key="1">
    <source>
        <dbReference type="ARBA" id="ARBA00010876"/>
    </source>
</evidence>
<dbReference type="Gene3D" id="3.30.2350.10">
    <property type="entry name" value="Pseudouridine synthase"/>
    <property type="match status" value="1"/>
</dbReference>
<reference evidence="7" key="1">
    <citation type="submission" date="2016-10" db="EMBL/GenBank/DDBJ databases">
        <authorList>
            <person name="Varghese N."/>
            <person name="Submissions S."/>
        </authorList>
    </citation>
    <scope>NUCLEOTIDE SEQUENCE [LARGE SCALE GENOMIC DNA]</scope>
    <source>
        <strain evidence="7">KHC7</strain>
    </source>
</reference>
<evidence type="ECO:0000256" key="3">
    <source>
        <dbReference type="PROSITE-ProRule" id="PRU00182"/>
    </source>
</evidence>
<gene>
    <name evidence="6" type="ORF">SAMN05192586_101178</name>
</gene>
<dbReference type="GO" id="GO:0003723">
    <property type="term" value="F:RNA binding"/>
    <property type="evidence" value="ECO:0007669"/>
    <property type="project" value="UniProtKB-KW"/>
</dbReference>
<protein>
    <submittedName>
        <fullName evidence="6">Ribosomal large subunit pseudouridine synthase C</fullName>
    </submittedName>
</protein>
<proteinExistence type="inferred from homology"/>
<keyword evidence="2" id="KW-0413">Isomerase</keyword>
<dbReference type="CDD" id="cd02869">
    <property type="entry name" value="PseudoU_synth_RluA_like"/>
    <property type="match status" value="1"/>
</dbReference>
<dbReference type="CDD" id="cd00165">
    <property type="entry name" value="S4"/>
    <property type="match status" value="1"/>
</dbReference>
<accession>A0A1G7I7I2</accession>
<feature type="region of interest" description="Disordered" evidence="4">
    <location>
        <begin position="355"/>
        <end position="406"/>
    </location>
</feature>
<dbReference type="PANTHER" id="PTHR21600:SF92">
    <property type="entry name" value="RIBOSOMAL LARGE SUBUNIT PSEUDOURIDINE SYNTHASE C"/>
    <property type="match status" value="1"/>
</dbReference>
<dbReference type="PROSITE" id="PS01129">
    <property type="entry name" value="PSI_RLU"/>
    <property type="match status" value="1"/>
</dbReference>
<sequence length="406" mass="42966">MPSEDNPPPTPLSRFPAAARPQPEAAAAPLRDTAIAPHAGFAAPAALAADAAAAADFPPVSEPESGQKLLQFLQRRLGLPQAMLHRWVRTGQVRVNGGRCKPFTRVSTGDAVRLPPFALRMAAAEAAPDAPALGAPAETPEGALPPLLGTDGYWWVFNKPAGLPTHPGSGHEDSLATRLARHFSTAPFRPTPAHRLDKDTSGALLVAASYEALVAAQEALRSGEMVKEYVAWVQGRWPYEDLRLLRCHLRKEGPQGQERMRLTAPGAHGAREALCLARPLCLRQEESLVQVRLITGRTHQIRAQLAALGHPVLGDGKYGPPGRNRPLCLHALRLTLPNGRAFACLPPWTGPHALAAPPDPLPPNAAAAPAQPPSVRAPAKAASAAPKAAEGPFPLGEKHGINPPLQ</sequence>
<dbReference type="InterPro" id="IPR050188">
    <property type="entry name" value="RluA_PseudoU_synthase"/>
</dbReference>
<dbReference type="SUPFAM" id="SSF55174">
    <property type="entry name" value="Alpha-L RNA-binding motif"/>
    <property type="match status" value="1"/>
</dbReference>
<keyword evidence="7" id="KW-1185">Reference proteome</keyword>